<dbReference type="GO" id="GO:0016491">
    <property type="term" value="F:oxidoreductase activity"/>
    <property type="evidence" value="ECO:0007669"/>
    <property type="project" value="UniProtKB-KW"/>
</dbReference>
<dbReference type="PANTHER" id="PTHR44169:SF6">
    <property type="entry name" value="NADPH-DEPENDENT 1-ACYLDIHYDROXYACETONE PHOSPHATE REDUCTASE"/>
    <property type="match status" value="1"/>
</dbReference>
<evidence type="ECO:0000313" key="4">
    <source>
        <dbReference type="EMBL" id="SFL21895.1"/>
    </source>
</evidence>
<dbReference type="PANTHER" id="PTHR44169">
    <property type="entry name" value="NADPH-DEPENDENT 1-ACYLDIHYDROXYACETONE PHOSPHATE REDUCTASE"/>
    <property type="match status" value="1"/>
</dbReference>
<dbReference type="RefSeq" id="WP_074750649.1">
    <property type="nucleotide sequence ID" value="NZ_FOTJ01000002.1"/>
</dbReference>
<comment type="similarity">
    <text evidence="1 3">Belongs to the short-chain dehydrogenases/reductases (SDR) family.</text>
</comment>
<sequence>MKNTENNQKIVIITGASNGMGYEAAKTFAQRGWQVYAGARRVEKIPTDEGIIALKLDVTDSKSNHNFVQHVIDHAGRIDVLINNAGYGEYGPAEEIPMENIRKQFETNFFGAVELTQLVLPVMRQQQFGRIVNISSIGGDVYMPLGAFYHATKAALQQWSDVLDTEVKAFGIRSIVVQPGGTASNWSTIAMENAEKNLHPNSPYQPLVQTVRAALRGNFGSSATSADLAQVFYKAATDKKAQARYYHSFMDRMMVHTARAHPKLYIKFFNFGLKQMGKRKK</sequence>
<dbReference type="SUPFAM" id="SSF51735">
    <property type="entry name" value="NAD(P)-binding Rossmann-fold domains"/>
    <property type="match status" value="1"/>
</dbReference>
<dbReference type="InterPro" id="IPR002347">
    <property type="entry name" value="SDR_fam"/>
</dbReference>
<dbReference type="CDD" id="cd05374">
    <property type="entry name" value="17beta-HSD-like_SDR_c"/>
    <property type="match status" value="1"/>
</dbReference>
<accession>A0A1I4FVQ1</accession>
<dbReference type="PRINTS" id="PR00080">
    <property type="entry name" value="SDRFAMILY"/>
</dbReference>
<evidence type="ECO:0000256" key="1">
    <source>
        <dbReference type="ARBA" id="ARBA00006484"/>
    </source>
</evidence>
<proteinExistence type="inferred from homology"/>
<keyword evidence="2" id="KW-0560">Oxidoreductase</keyword>
<dbReference type="Proteomes" id="UP000181969">
    <property type="component" value="Unassembled WGS sequence"/>
</dbReference>
<organism evidence="4 5">
    <name type="scientific">Lactococcus garvieae</name>
    <dbReference type="NCBI Taxonomy" id="1363"/>
    <lineage>
        <taxon>Bacteria</taxon>
        <taxon>Bacillati</taxon>
        <taxon>Bacillota</taxon>
        <taxon>Bacilli</taxon>
        <taxon>Lactobacillales</taxon>
        <taxon>Streptococcaceae</taxon>
        <taxon>Lactococcus</taxon>
    </lineage>
</organism>
<dbReference type="PRINTS" id="PR00081">
    <property type="entry name" value="GDHRDH"/>
</dbReference>
<evidence type="ECO:0000313" key="5">
    <source>
        <dbReference type="Proteomes" id="UP000181969"/>
    </source>
</evidence>
<gene>
    <name evidence="4" type="ORF">SAMN05216438_102243</name>
</gene>
<reference evidence="4 5" key="1">
    <citation type="submission" date="2016-10" db="EMBL/GenBank/DDBJ databases">
        <authorList>
            <person name="de Groot N.N."/>
        </authorList>
    </citation>
    <scope>NUCLEOTIDE SEQUENCE [LARGE SCALE GENOMIC DNA]</scope>
    <source>
        <strain evidence="4 5">M79</strain>
    </source>
</reference>
<protein>
    <submittedName>
        <fullName evidence="4">Short-chain dehydrogenase</fullName>
    </submittedName>
</protein>
<dbReference type="Pfam" id="PF00106">
    <property type="entry name" value="adh_short"/>
    <property type="match status" value="1"/>
</dbReference>
<evidence type="ECO:0000256" key="3">
    <source>
        <dbReference type="RuleBase" id="RU000363"/>
    </source>
</evidence>
<dbReference type="AlphaFoldDB" id="A0A1I4FVQ1"/>
<dbReference type="EMBL" id="FOTJ01000002">
    <property type="protein sequence ID" value="SFL21895.1"/>
    <property type="molecule type" value="Genomic_DNA"/>
</dbReference>
<dbReference type="InterPro" id="IPR036291">
    <property type="entry name" value="NAD(P)-bd_dom_sf"/>
</dbReference>
<name>A0A1I4FVQ1_9LACT</name>
<evidence type="ECO:0000256" key="2">
    <source>
        <dbReference type="ARBA" id="ARBA00023002"/>
    </source>
</evidence>
<dbReference type="Gene3D" id="3.40.50.720">
    <property type="entry name" value="NAD(P)-binding Rossmann-like Domain"/>
    <property type="match status" value="1"/>
</dbReference>
<dbReference type="OrthoDB" id="9775296at2"/>